<dbReference type="AlphaFoldDB" id="X6NIX0"/>
<reference evidence="2 3" key="1">
    <citation type="journal article" date="2013" name="Curr. Biol.">
        <title>The Genome of the Foraminiferan Reticulomyxa filosa.</title>
        <authorList>
            <person name="Glockner G."/>
            <person name="Hulsmann N."/>
            <person name="Schleicher M."/>
            <person name="Noegel A.A."/>
            <person name="Eichinger L."/>
            <person name="Gallinger C."/>
            <person name="Pawlowski J."/>
            <person name="Sierra R."/>
            <person name="Euteneuer U."/>
            <person name="Pillet L."/>
            <person name="Moustafa A."/>
            <person name="Platzer M."/>
            <person name="Groth M."/>
            <person name="Szafranski K."/>
            <person name="Schliwa M."/>
        </authorList>
    </citation>
    <scope>NUCLEOTIDE SEQUENCE [LARGE SCALE GENOMIC DNA]</scope>
</reference>
<dbReference type="Proteomes" id="UP000023152">
    <property type="component" value="Unassembled WGS sequence"/>
</dbReference>
<protein>
    <submittedName>
        <fullName evidence="2">Uncharacterized protein</fullName>
    </submittedName>
</protein>
<keyword evidence="3" id="KW-1185">Reference proteome</keyword>
<evidence type="ECO:0000313" key="2">
    <source>
        <dbReference type="EMBL" id="ETO25689.1"/>
    </source>
</evidence>
<organism evidence="2 3">
    <name type="scientific">Reticulomyxa filosa</name>
    <dbReference type="NCBI Taxonomy" id="46433"/>
    <lineage>
        <taxon>Eukaryota</taxon>
        <taxon>Sar</taxon>
        <taxon>Rhizaria</taxon>
        <taxon>Retaria</taxon>
        <taxon>Foraminifera</taxon>
        <taxon>Monothalamids</taxon>
        <taxon>Reticulomyxidae</taxon>
        <taxon>Reticulomyxa</taxon>
    </lineage>
</organism>
<feature type="transmembrane region" description="Helical" evidence="1">
    <location>
        <begin position="122"/>
        <end position="140"/>
    </location>
</feature>
<keyword evidence="1" id="KW-0812">Transmembrane</keyword>
<keyword evidence="1" id="KW-1133">Transmembrane helix</keyword>
<comment type="caution">
    <text evidence="2">The sequence shown here is derived from an EMBL/GenBank/DDBJ whole genome shotgun (WGS) entry which is preliminary data.</text>
</comment>
<accession>X6NIX0</accession>
<dbReference type="EMBL" id="ASPP01008340">
    <property type="protein sequence ID" value="ETO25689.1"/>
    <property type="molecule type" value="Genomic_DNA"/>
</dbReference>
<evidence type="ECO:0000313" key="3">
    <source>
        <dbReference type="Proteomes" id="UP000023152"/>
    </source>
</evidence>
<evidence type="ECO:0000256" key="1">
    <source>
        <dbReference type="SAM" id="Phobius"/>
    </source>
</evidence>
<name>X6NIX0_RETFI</name>
<keyword evidence="1" id="KW-0472">Membrane</keyword>
<gene>
    <name evidence="2" type="ORF">RFI_11447</name>
</gene>
<sequence length="149" mass="17620">MGTYVGRGYERVSDDGDLESIDLKDREYDCVLVFDCGKDEEWTPPKDPRRLDYDYLELLDQTDRDRRKARFPAHGADMVAKKALVRDFYTNERLLILKVLGKLEILHKQIDSMKPENHENKVFYYIGVLESLVFFCFFFFKSTKIFLGK</sequence>
<proteinExistence type="predicted"/>